<dbReference type="OrthoDB" id="9811889at2"/>
<keyword evidence="9" id="KW-1185">Reference proteome</keyword>
<name>A0A1W2G7D8_REIFA</name>
<gene>
    <name evidence="8" type="ORF">SAMN04488029_0944</name>
</gene>
<evidence type="ECO:0000256" key="6">
    <source>
        <dbReference type="SAM" id="Phobius"/>
    </source>
</evidence>
<keyword evidence="5" id="KW-0175">Coiled coil</keyword>
<sequence length="314" mass="36377">MKKLTIQYLMFLGVLTLAIVASQILIQRTISDSKTDSRIINISGRQRMLSQKISKAALKLPLSKTKEEFNRTKSELTDAARLWTDSHKELKFGNERLDVSEMNESVFLERLFTQIQPYFLSINEAVSDLDLYNYNQVSEGDIPAKMEEAIQVIADQEKDFLKLMNDITFEYDRIATAKVEKLSTSEYYLLAGTLLLILLEAIFIFRPMVKTSKRKDHVISEFNDYVQQSISALGQTHQEKELADDIIAEANEKIDALSTVNNNLRKRIKQTKNEYEKKLSEEIINYTEISELNNTYESRIERLEKELKRIKKIA</sequence>
<protein>
    <submittedName>
        <fullName evidence="8">Type IV pili methyl-accepting chemotaxis transducer N-term</fullName>
    </submittedName>
</protein>
<feature type="domain" description="NarX-like N-terminal" evidence="7">
    <location>
        <begin position="31"/>
        <end position="121"/>
    </location>
</feature>
<dbReference type="EMBL" id="FWYF01000001">
    <property type="protein sequence ID" value="SMD32595.1"/>
    <property type="molecule type" value="Genomic_DNA"/>
</dbReference>
<accession>A0A1W2G7D8</accession>
<evidence type="ECO:0000256" key="2">
    <source>
        <dbReference type="ARBA" id="ARBA00022692"/>
    </source>
</evidence>
<evidence type="ECO:0000259" key="7">
    <source>
        <dbReference type="Pfam" id="PF13675"/>
    </source>
</evidence>
<feature type="coiled-coil region" evidence="5">
    <location>
        <begin position="247"/>
        <end position="313"/>
    </location>
</feature>
<organism evidence="8 9">
    <name type="scientific">Reichenbachiella faecimaris</name>
    <dbReference type="NCBI Taxonomy" id="692418"/>
    <lineage>
        <taxon>Bacteria</taxon>
        <taxon>Pseudomonadati</taxon>
        <taxon>Bacteroidota</taxon>
        <taxon>Cytophagia</taxon>
        <taxon>Cytophagales</taxon>
        <taxon>Reichenbachiellaceae</taxon>
        <taxon>Reichenbachiella</taxon>
    </lineage>
</organism>
<dbReference type="RefSeq" id="WP_084371249.1">
    <property type="nucleotide sequence ID" value="NZ_FWYF01000001.1"/>
</dbReference>
<comment type="subcellular location">
    <subcellularLocation>
        <location evidence="1">Membrane</location>
        <topology evidence="1">Multi-pass membrane protein</topology>
    </subcellularLocation>
</comment>
<dbReference type="GO" id="GO:0016020">
    <property type="term" value="C:membrane"/>
    <property type="evidence" value="ECO:0007669"/>
    <property type="project" value="UniProtKB-SubCell"/>
</dbReference>
<reference evidence="8 9" key="1">
    <citation type="submission" date="2017-04" db="EMBL/GenBank/DDBJ databases">
        <authorList>
            <person name="Afonso C.L."/>
            <person name="Miller P.J."/>
            <person name="Scott M.A."/>
            <person name="Spackman E."/>
            <person name="Goraichik I."/>
            <person name="Dimitrov K.M."/>
            <person name="Suarez D.L."/>
            <person name="Swayne D.E."/>
        </authorList>
    </citation>
    <scope>NUCLEOTIDE SEQUENCE [LARGE SCALE GENOMIC DNA]</scope>
    <source>
        <strain evidence="8 9">DSM 26133</strain>
    </source>
</reference>
<evidence type="ECO:0000313" key="8">
    <source>
        <dbReference type="EMBL" id="SMD32595.1"/>
    </source>
</evidence>
<dbReference type="InterPro" id="IPR029095">
    <property type="entry name" value="NarX-like_N"/>
</dbReference>
<evidence type="ECO:0000256" key="1">
    <source>
        <dbReference type="ARBA" id="ARBA00004141"/>
    </source>
</evidence>
<dbReference type="STRING" id="692418.SAMN04488029_0944"/>
<dbReference type="Pfam" id="PF13675">
    <property type="entry name" value="PilJ"/>
    <property type="match status" value="1"/>
</dbReference>
<evidence type="ECO:0000313" key="9">
    <source>
        <dbReference type="Proteomes" id="UP000192472"/>
    </source>
</evidence>
<dbReference type="Proteomes" id="UP000192472">
    <property type="component" value="Unassembled WGS sequence"/>
</dbReference>
<keyword evidence="4 6" id="KW-0472">Membrane</keyword>
<keyword evidence="3 6" id="KW-1133">Transmembrane helix</keyword>
<evidence type="ECO:0000256" key="4">
    <source>
        <dbReference type="ARBA" id="ARBA00023136"/>
    </source>
</evidence>
<keyword evidence="2 6" id="KW-0812">Transmembrane</keyword>
<evidence type="ECO:0000256" key="5">
    <source>
        <dbReference type="SAM" id="Coils"/>
    </source>
</evidence>
<proteinExistence type="predicted"/>
<evidence type="ECO:0000256" key="3">
    <source>
        <dbReference type="ARBA" id="ARBA00022989"/>
    </source>
</evidence>
<feature type="transmembrane region" description="Helical" evidence="6">
    <location>
        <begin position="187"/>
        <end position="205"/>
    </location>
</feature>
<dbReference type="AlphaFoldDB" id="A0A1W2G7D8"/>